<proteinExistence type="predicted"/>
<feature type="region of interest" description="Disordered" evidence="2">
    <location>
        <begin position="661"/>
        <end position="756"/>
    </location>
</feature>
<feature type="region of interest" description="Disordered" evidence="2">
    <location>
        <begin position="944"/>
        <end position="983"/>
    </location>
</feature>
<dbReference type="HOGENOM" id="CLU_000537_1_0_1"/>
<dbReference type="InterPro" id="IPR050426">
    <property type="entry name" value="Glycosyltransferase_28"/>
</dbReference>
<dbReference type="CDD" id="cd03784">
    <property type="entry name" value="GT1_Gtf-like"/>
    <property type="match status" value="1"/>
</dbReference>
<dbReference type="OrthoDB" id="5835829at2759"/>
<dbReference type="GO" id="GO:0005975">
    <property type="term" value="P:carbohydrate metabolic process"/>
    <property type="evidence" value="ECO:0007669"/>
    <property type="project" value="InterPro"/>
</dbReference>
<dbReference type="EMBL" id="GL988045">
    <property type="protein sequence ID" value="EGS18731.1"/>
    <property type="molecule type" value="Genomic_DNA"/>
</dbReference>
<dbReference type="Pfam" id="PF03033">
    <property type="entry name" value="Glyco_transf_28"/>
    <property type="match status" value="1"/>
</dbReference>
<dbReference type="eggNOG" id="KOG1192">
    <property type="taxonomic scope" value="Eukaryota"/>
</dbReference>
<dbReference type="FunFam" id="3.40.50.2000:FF:000009">
    <property type="entry name" value="Sterol 3-beta-glucosyltransferase UGT80A2"/>
    <property type="match status" value="1"/>
</dbReference>
<dbReference type="InterPro" id="IPR003903">
    <property type="entry name" value="UIM_dom"/>
</dbReference>
<dbReference type="FunFam" id="3.40.50.2000:FF:000100">
    <property type="entry name" value="Glycosyltransferase family 1 protein"/>
    <property type="match status" value="1"/>
</dbReference>
<feature type="compositionally biased region" description="Basic and acidic residues" evidence="2">
    <location>
        <begin position="944"/>
        <end position="958"/>
    </location>
</feature>
<dbReference type="GeneID" id="18259378"/>
<dbReference type="Proteomes" id="UP000008066">
    <property type="component" value="Unassembled WGS sequence"/>
</dbReference>
<dbReference type="PANTHER" id="PTHR48050">
    <property type="entry name" value="STEROL 3-BETA-GLUCOSYLTRANSFERASE"/>
    <property type="match status" value="1"/>
</dbReference>
<feature type="compositionally biased region" description="Basic and acidic residues" evidence="2">
    <location>
        <begin position="1064"/>
        <end position="1076"/>
    </location>
</feature>
<evidence type="ECO:0000259" key="3">
    <source>
        <dbReference type="Pfam" id="PF03033"/>
    </source>
</evidence>
<dbReference type="KEGG" id="cthr:CTHT_0053400"/>
<evidence type="ECO:0000313" key="6">
    <source>
        <dbReference type="Proteomes" id="UP000008066"/>
    </source>
</evidence>
<feature type="compositionally biased region" description="Basic and acidic residues" evidence="2">
    <location>
        <begin position="1226"/>
        <end position="1243"/>
    </location>
</feature>
<feature type="region of interest" description="Disordered" evidence="2">
    <location>
        <begin position="1046"/>
        <end position="1076"/>
    </location>
</feature>
<organism evidence="6">
    <name type="scientific">Chaetomium thermophilum (strain DSM 1495 / CBS 144.50 / IMI 039719)</name>
    <name type="common">Thermochaetoides thermophila</name>
    <dbReference type="NCBI Taxonomy" id="759272"/>
    <lineage>
        <taxon>Eukaryota</taxon>
        <taxon>Fungi</taxon>
        <taxon>Dikarya</taxon>
        <taxon>Ascomycota</taxon>
        <taxon>Pezizomycotina</taxon>
        <taxon>Sordariomycetes</taxon>
        <taxon>Sordariomycetidae</taxon>
        <taxon>Sordariales</taxon>
        <taxon>Chaetomiaceae</taxon>
        <taxon>Thermochaetoides</taxon>
    </lineage>
</organism>
<feature type="compositionally biased region" description="Low complexity" evidence="2">
    <location>
        <begin position="691"/>
        <end position="705"/>
    </location>
</feature>
<reference evidence="5 6" key="1">
    <citation type="journal article" date="2011" name="Cell">
        <title>Insight into structure and assembly of the nuclear pore complex by utilizing the genome of a eukaryotic thermophile.</title>
        <authorList>
            <person name="Amlacher S."/>
            <person name="Sarges P."/>
            <person name="Flemming D."/>
            <person name="van Noort V."/>
            <person name="Kunze R."/>
            <person name="Devos D.P."/>
            <person name="Arumugam M."/>
            <person name="Bork P."/>
            <person name="Hurt E."/>
        </authorList>
    </citation>
    <scope>NUCLEOTIDE SEQUENCE [LARGE SCALE GENOMIC DNA]</scope>
    <source>
        <strain evidence="6">DSM 1495 / CBS 144.50 / IMI 039719</strain>
    </source>
</reference>
<dbReference type="InterPro" id="IPR010610">
    <property type="entry name" value="EryCIII-like_C"/>
</dbReference>
<feature type="domain" description="Glycosyltransferase family 28 N-terminal" evidence="3">
    <location>
        <begin position="122"/>
        <end position="188"/>
    </location>
</feature>
<evidence type="ECO:0000259" key="4">
    <source>
        <dbReference type="Pfam" id="PF06722"/>
    </source>
</evidence>
<evidence type="ECO:0000313" key="5">
    <source>
        <dbReference type="EMBL" id="EGS18731.1"/>
    </source>
</evidence>
<dbReference type="OMA" id="SFAHIHV"/>
<evidence type="ECO:0000256" key="1">
    <source>
        <dbReference type="ARBA" id="ARBA00022679"/>
    </source>
</evidence>
<dbReference type="AlphaFoldDB" id="G0SDY0"/>
<dbReference type="PANTHER" id="PTHR48050:SF13">
    <property type="entry name" value="STEROL 3-BETA-GLUCOSYLTRANSFERASE UGT80A2"/>
    <property type="match status" value="1"/>
</dbReference>
<feature type="compositionally biased region" description="Low complexity" evidence="2">
    <location>
        <begin position="1050"/>
        <end position="1062"/>
    </location>
</feature>
<sequence>MPENSLPVQTNAVPMVAEELETDELDVPPPPYGDHHHQLQFSRSGFAADASVNNNGRVNIYISEKNRRLTELLAPSFKREHHARITQPHPSSPVTGEPLPPPYIPPSLGGQPGQIPPPRLNVVIQIVGSRGDVQPFVALGQVLRDTYGHRVRLATHATFKDFVEENGLEFFNIGGDPAQLMAFMVKNPGLVPGFEAIKSGDIKRRRKEIEEILMGCWRSCIEAGDGMGPPPEKGEDGKVIIPEGKRPFVADAIIANPPSFAHIHIAEKLGIPLHMMFTMPWTPTKTFPHPLADIVASTNTDSATSNYVSYALVEMLTWQGLGDVINRFRTKVLELEPVSLLGAPGLLTRLRIPATYCWSPSLTPKPADWAPEITVSGFYFLDLESNYVPDPELQAFLAAGPPPVYIGFGSIVVDDPDGLTKLIFSAIIKSGVRALVSKGWGGLGGDALDVPEGVYLLGNCPHDWLFKHVAAVVHHGGAGTTAAGIRAGKPTVIVPFFGDQIFWGNMIARAGAGPAPIPYKKLTAEKLAAAIEFALTPDVKRRAAELGESIKAEKGADVGGKSFHEFLNVESMRCSLAPSRVAVWRVRRSKVRLSALAAAVLVKEGVLKYSDLKLYRPIEYNTEERPWDPISAVTMALVGDIGAFTMALADFPREIFKGVSRKDSNTTTGTETPSSGLSPTSTFSHKRAKSNSHLSATSSSTTLVSEPPAPRPRSSHGPATSFDELLQKIPTPHQHRSPSPRPSTPKPSSDEKEPSSSNINLDLALAAGKSAARILTAGMRFTPNVCLSLARGFRNAPRLYNDETVRPQSEKVTGLATGMKVAGKEFTLGMYDGISGLVTQPLRGAEKEGSKGLIKGIGKGIGGLILKPAAAAWSLPAYVMQGVEKEMRNYWGREGMMGIVAARIKQGEEEYGLATEGEKMDVIRRWGALGEELREFWNWRRKDRERENEGNGDGEGKRGSWFKWRRSVPATPTTSGNTEGAGESQVAAWQAVVGQSQAGTVSFPFDDDAALEKAIKESVQQTSTGNAEEDAMVEAAIRASLLEMRRVHEQQQQQQQQQAQQAITRHDDPKDHSPVITDYELRNISDEEYHALIEEAIRQSMIEHQIEQARLWSAQHTNLSPTQQSSVPPSPNPAPAYAPPITTSPPLPSHTSTSASGTTPSPPRPDPMVTVPVPVVPVPNDEDEQLRLALEQSAREHREQEERQAKERSEEEIVLEYVKRQSLAEEEFRRLREQREREEESRRSIVGPSNPAGDEEDEVLRRVLEESLRDR</sequence>
<feature type="compositionally biased region" description="Polar residues" evidence="2">
    <location>
        <begin position="665"/>
        <end position="683"/>
    </location>
</feature>
<protein>
    <recommendedName>
        <fullName evidence="7">Glycosyltransferase family 28 N-terminal domain-containing protein</fullName>
    </recommendedName>
</protein>
<accession>G0SDY0</accession>
<feature type="compositionally biased region" description="Basic and acidic residues" evidence="2">
    <location>
        <begin position="1193"/>
        <end position="1212"/>
    </location>
</feature>
<keyword evidence="6" id="KW-1185">Reference proteome</keyword>
<feature type="compositionally biased region" description="Basic and acidic residues" evidence="2">
    <location>
        <begin position="1259"/>
        <end position="1271"/>
    </location>
</feature>
<dbReference type="SMART" id="SM00726">
    <property type="entry name" value="UIM"/>
    <property type="match status" value="5"/>
</dbReference>
<dbReference type="Pfam" id="PF06722">
    <property type="entry name" value="EryCIII-like_C"/>
    <property type="match status" value="1"/>
</dbReference>
<dbReference type="GO" id="GO:0016906">
    <property type="term" value="F:sterol 3-beta-glucosyltransferase activity"/>
    <property type="evidence" value="ECO:0007669"/>
    <property type="project" value="UniProtKB-ARBA"/>
</dbReference>
<feature type="compositionally biased region" description="Pro residues" evidence="2">
    <location>
        <begin position="1128"/>
        <end position="1148"/>
    </location>
</feature>
<feature type="domain" description="Erythromycin biosynthesis protein CIII-like C-terminal" evidence="4">
    <location>
        <begin position="448"/>
        <end position="542"/>
    </location>
</feature>
<keyword evidence="1" id="KW-0808">Transferase</keyword>
<dbReference type="PROSITE" id="PS50330">
    <property type="entry name" value="UIM"/>
    <property type="match status" value="1"/>
</dbReference>
<evidence type="ECO:0008006" key="7">
    <source>
        <dbReference type="Google" id="ProtNLM"/>
    </source>
</evidence>
<feature type="region of interest" description="Disordered" evidence="2">
    <location>
        <begin position="1118"/>
        <end position="1212"/>
    </location>
</feature>
<dbReference type="RefSeq" id="XP_006695676.1">
    <property type="nucleotide sequence ID" value="XM_006695613.1"/>
</dbReference>
<name>G0SDY0_CHATD</name>
<dbReference type="Gene3D" id="3.40.50.2000">
    <property type="entry name" value="Glycogen Phosphorylase B"/>
    <property type="match status" value="2"/>
</dbReference>
<feature type="compositionally biased region" description="Low complexity" evidence="2">
    <location>
        <begin position="1149"/>
        <end position="1159"/>
    </location>
</feature>
<gene>
    <name evidence="5" type="ORF">CTHT_0053400</name>
</gene>
<dbReference type="SUPFAM" id="SSF53756">
    <property type="entry name" value="UDP-Glycosyltransferase/glycogen phosphorylase"/>
    <property type="match status" value="1"/>
</dbReference>
<dbReference type="InterPro" id="IPR004276">
    <property type="entry name" value="GlycoTrans_28_N"/>
</dbReference>
<evidence type="ECO:0000256" key="2">
    <source>
        <dbReference type="SAM" id="MobiDB-lite"/>
    </source>
</evidence>
<dbReference type="InterPro" id="IPR002213">
    <property type="entry name" value="UDP_glucos_trans"/>
</dbReference>
<feature type="region of interest" description="Disordered" evidence="2">
    <location>
        <begin position="1226"/>
        <end position="1271"/>
    </location>
</feature>